<keyword evidence="3" id="KW-0731">Sigma factor</keyword>
<keyword evidence="2" id="KW-0805">Transcription regulation</keyword>
<keyword evidence="9" id="KW-1185">Reference proteome</keyword>
<dbReference type="SUPFAM" id="SSF88946">
    <property type="entry name" value="Sigma2 domain of RNA polymerase sigma factors"/>
    <property type="match status" value="1"/>
</dbReference>
<dbReference type="PANTHER" id="PTHR43133">
    <property type="entry name" value="RNA POLYMERASE ECF-TYPE SIGMA FACTO"/>
    <property type="match status" value="1"/>
</dbReference>
<feature type="domain" description="RNA polymerase sigma-70 region 2" evidence="6">
    <location>
        <begin position="32"/>
        <end position="98"/>
    </location>
</feature>
<dbReference type="Pfam" id="PF04545">
    <property type="entry name" value="Sigma70_r4"/>
    <property type="match status" value="1"/>
</dbReference>
<feature type="domain" description="RNA polymerase sigma-70 region 4" evidence="7">
    <location>
        <begin position="125"/>
        <end position="174"/>
    </location>
</feature>
<evidence type="ECO:0000256" key="2">
    <source>
        <dbReference type="ARBA" id="ARBA00023015"/>
    </source>
</evidence>
<dbReference type="InterPro" id="IPR013324">
    <property type="entry name" value="RNA_pol_sigma_r3/r4-like"/>
</dbReference>
<evidence type="ECO:0000313" key="8">
    <source>
        <dbReference type="EMBL" id="SFL17450.1"/>
    </source>
</evidence>
<evidence type="ECO:0000256" key="3">
    <source>
        <dbReference type="ARBA" id="ARBA00023082"/>
    </source>
</evidence>
<name>A0A1I4FJG5_9ACTN</name>
<keyword evidence="5" id="KW-0804">Transcription</keyword>
<dbReference type="AlphaFoldDB" id="A0A1I4FJG5"/>
<protein>
    <submittedName>
        <fullName evidence="8">RNA polymerase sigma-70 factor, ECF subfamily</fullName>
    </submittedName>
</protein>
<gene>
    <name evidence="8" type="ORF">SAMN04488085_107176</name>
</gene>
<dbReference type="InterPro" id="IPR039425">
    <property type="entry name" value="RNA_pol_sigma-70-like"/>
</dbReference>
<organism evidence="8 9">
    <name type="scientific">Geodermatophilus ruber</name>
    <dbReference type="NCBI Taxonomy" id="504800"/>
    <lineage>
        <taxon>Bacteria</taxon>
        <taxon>Bacillati</taxon>
        <taxon>Actinomycetota</taxon>
        <taxon>Actinomycetes</taxon>
        <taxon>Geodermatophilales</taxon>
        <taxon>Geodermatophilaceae</taxon>
        <taxon>Geodermatophilus</taxon>
    </lineage>
</organism>
<evidence type="ECO:0000259" key="7">
    <source>
        <dbReference type="Pfam" id="PF04545"/>
    </source>
</evidence>
<dbReference type="GO" id="GO:0016987">
    <property type="term" value="F:sigma factor activity"/>
    <property type="evidence" value="ECO:0007669"/>
    <property type="project" value="UniProtKB-KW"/>
</dbReference>
<dbReference type="CDD" id="cd06171">
    <property type="entry name" value="Sigma70_r4"/>
    <property type="match status" value="1"/>
</dbReference>
<dbReference type="InterPro" id="IPR036388">
    <property type="entry name" value="WH-like_DNA-bd_sf"/>
</dbReference>
<evidence type="ECO:0000256" key="5">
    <source>
        <dbReference type="ARBA" id="ARBA00023163"/>
    </source>
</evidence>
<reference evidence="8 9" key="1">
    <citation type="submission" date="2016-10" db="EMBL/GenBank/DDBJ databases">
        <authorList>
            <person name="de Groot N.N."/>
        </authorList>
    </citation>
    <scope>NUCLEOTIDE SEQUENCE [LARGE SCALE GENOMIC DNA]</scope>
    <source>
        <strain evidence="8 9">DSM 45317</strain>
    </source>
</reference>
<dbReference type="STRING" id="504800.SAMN04488085_107176"/>
<dbReference type="GO" id="GO:0006352">
    <property type="term" value="P:DNA-templated transcription initiation"/>
    <property type="evidence" value="ECO:0007669"/>
    <property type="project" value="InterPro"/>
</dbReference>
<sequence>MSRPARRPGGSSGDIDLALRLRTGDRAALDELYDRFSRPALALARRVVGDDALAEAVLQEAFLSAWREPGAFGRGRGSVAAWLLATVHRHAVDAVRREEPHRRRQTRAGDELALAAGAAEHPPTALDFLPPGERAVLALAYYGGYTQREVAALTGVPIDAVRTRMLTGMRALKEELGQHAGAATGGALGEAARADGAGR</sequence>
<dbReference type="InterPro" id="IPR013325">
    <property type="entry name" value="RNA_pol_sigma_r2"/>
</dbReference>
<evidence type="ECO:0000256" key="1">
    <source>
        <dbReference type="ARBA" id="ARBA00010641"/>
    </source>
</evidence>
<dbReference type="Proteomes" id="UP000199152">
    <property type="component" value="Unassembled WGS sequence"/>
</dbReference>
<dbReference type="InterPro" id="IPR014284">
    <property type="entry name" value="RNA_pol_sigma-70_dom"/>
</dbReference>
<dbReference type="InterPro" id="IPR007630">
    <property type="entry name" value="RNA_pol_sigma70_r4"/>
</dbReference>
<proteinExistence type="inferred from homology"/>
<dbReference type="NCBIfam" id="TIGR02937">
    <property type="entry name" value="sigma70-ECF"/>
    <property type="match status" value="1"/>
</dbReference>
<dbReference type="InterPro" id="IPR007627">
    <property type="entry name" value="RNA_pol_sigma70_r2"/>
</dbReference>
<dbReference type="SUPFAM" id="SSF88659">
    <property type="entry name" value="Sigma3 and sigma4 domains of RNA polymerase sigma factors"/>
    <property type="match status" value="1"/>
</dbReference>
<evidence type="ECO:0000313" key="9">
    <source>
        <dbReference type="Proteomes" id="UP000199152"/>
    </source>
</evidence>
<dbReference type="PANTHER" id="PTHR43133:SF62">
    <property type="entry name" value="RNA POLYMERASE SIGMA FACTOR SIGZ"/>
    <property type="match status" value="1"/>
</dbReference>
<evidence type="ECO:0000259" key="6">
    <source>
        <dbReference type="Pfam" id="PF04542"/>
    </source>
</evidence>
<dbReference type="EMBL" id="FOSW01000007">
    <property type="protein sequence ID" value="SFL17450.1"/>
    <property type="molecule type" value="Genomic_DNA"/>
</dbReference>
<dbReference type="GO" id="GO:0003677">
    <property type="term" value="F:DNA binding"/>
    <property type="evidence" value="ECO:0007669"/>
    <property type="project" value="UniProtKB-KW"/>
</dbReference>
<dbReference type="Pfam" id="PF04542">
    <property type="entry name" value="Sigma70_r2"/>
    <property type="match status" value="1"/>
</dbReference>
<dbReference type="Gene3D" id="1.10.1740.10">
    <property type="match status" value="1"/>
</dbReference>
<dbReference type="RefSeq" id="WP_245753630.1">
    <property type="nucleotide sequence ID" value="NZ_FOSW01000007.1"/>
</dbReference>
<dbReference type="Gene3D" id="1.10.10.10">
    <property type="entry name" value="Winged helix-like DNA-binding domain superfamily/Winged helix DNA-binding domain"/>
    <property type="match status" value="1"/>
</dbReference>
<comment type="similarity">
    <text evidence="1">Belongs to the sigma-70 factor family. ECF subfamily.</text>
</comment>
<keyword evidence="4" id="KW-0238">DNA-binding</keyword>
<evidence type="ECO:0000256" key="4">
    <source>
        <dbReference type="ARBA" id="ARBA00023125"/>
    </source>
</evidence>
<accession>A0A1I4FJG5</accession>
<dbReference type="InParanoid" id="A0A1I4FJG5"/>